<dbReference type="Gene3D" id="1.10.3720.10">
    <property type="entry name" value="MetI-like"/>
    <property type="match status" value="1"/>
</dbReference>
<comment type="subcellular location">
    <subcellularLocation>
        <location evidence="1 7">Cell membrane</location>
        <topology evidence="1 7">Multi-pass membrane protein</topology>
    </subcellularLocation>
</comment>
<dbReference type="PROSITE" id="PS50928">
    <property type="entry name" value="ABC_TM1"/>
    <property type="match status" value="1"/>
</dbReference>
<dbReference type="InterPro" id="IPR000515">
    <property type="entry name" value="MetI-like"/>
</dbReference>
<dbReference type="InterPro" id="IPR051393">
    <property type="entry name" value="ABC_transporter_permease"/>
</dbReference>
<evidence type="ECO:0000256" key="4">
    <source>
        <dbReference type="ARBA" id="ARBA00022692"/>
    </source>
</evidence>
<dbReference type="Pfam" id="PF00528">
    <property type="entry name" value="BPD_transp_1"/>
    <property type="match status" value="1"/>
</dbReference>
<accession>A0ABQ6ICV0</accession>
<comment type="similarity">
    <text evidence="7">Belongs to the binding-protein-dependent transport system permease family.</text>
</comment>
<dbReference type="PANTHER" id="PTHR30193">
    <property type="entry name" value="ABC TRANSPORTER PERMEASE PROTEIN"/>
    <property type="match status" value="1"/>
</dbReference>
<keyword evidence="2 7" id="KW-0813">Transport</keyword>
<evidence type="ECO:0000259" key="8">
    <source>
        <dbReference type="PROSITE" id="PS50928"/>
    </source>
</evidence>
<feature type="transmembrane region" description="Helical" evidence="7">
    <location>
        <begin position="61"/>
        <end position="82"/>
    </location>
</feature>
<sequence length="247" mass="27324">MISAARYSLYQWNGVEQFEDADFIGLENYARALFGGTDEATKSAFTTAYAEPFQAAFTHTIGILVLSILIQAPLGLLIALVLNRRFPGRSAVRVTLFAPYVLSEVIAGTMWLIIFDPNGVATALMNAVGLEPPAGGWLEDQTWGFWVVFFIITWKYIGLAVILFLAGLSGVPQELQDAAAIDGASWWQTQWRINIPLIGPTIRIWVFLSLIGSIQALRHGLGPQPGRHHRSVLDHRDVHDADRLLPQ</sequence>
<evidence type="ECO:0000256" key="6">
    <source>
        <dbReference type="ARBA" id="ARBA00023136"/>
    </source>
</evidence>
<dbReference type="InterPro" id="IPR035906">
    <property type="entry name" value="MetI-like_sf"/>
</dbReference>
<reference evidence="10" key="1">
    <citation type="journal article" date="2019" name="Int. J. Syst. Evol. Microbiol.">
        <title>The Global Catalogue of Microorganisms (GCM) 10K type strain sequencing project: providing services to taxonomists for standard genome sequencing and annotation.</title>
        <authorList>
            <consortium name="The Broad Institute Genomics Platform"/>
            <consortium name="The Broad Institute Genome Sequencing Center for Infectious Disease"/>
            <person name="Wu L."/>
            <person name="Ma J."/>
        </authorList>
    </citation>
    <scope>NUCLEOTIDE SEQUENCE [LARGE SCALE GENOMIC DNA]</scope>
    <source>
        <strain evidence="10">NBRC 112299</strain>
    </source>
</reference>
<dbReference type="CDD" id="cd06261">
    <property type="entry name" value="TM_PBP2"/>
    <property type="match status" value="1"/>
</dbReference>
<keyword evidence="4 7" id="KW-0812">Transmembrane</keyword>
<protein>
    <recommendedName>
        <fullName evidence="8">ABC transmembrane type-1 domain-containing protein</fullName>
    </recommendedName>
</protein>
<keyword evidence="5 7" id="KW-1133">Transmembrane helix</keyword>
<evidence type="ECO:0000256" key="2">
    <source>
        <dbReference type="ARBA" id="ARBA00022448"/>
    </source>
</evidence>
<evidence type="ECO:0000256" key="3">
    <source>
        <dbReference type="ARBA" id="ARBA00022475"/>
    </source>
</evidence>
<evidence type="ECO:0000313" key="10">
    <source>
        <dbReference type="Proteomes" id="UP001157125"/>
    </source>
</evidence>
<keyword evidence="6 7" id="KW-0472">Membrane</keyword>
<keyword evidence="3" id="KW-1003">Cell membrane</keyword>
<dbReference type="PANTHER" id="PTHR30193:SF37">
    <property type="entry name" value="INNER MEMBRANE ABC TRANSPORTER PERMEASE PROTEIN YCJO"/>
    <property type="match status" value="1"/>
</dbReference>
<evidence type="ECO:0000256" key="5">
    <source>
        <dbReference type="ARBA" id="ARBA00022989"/>
    </source>
</evidence>
<dbReference type="SUPFAM" id="SSF161098">
    <property type="entry name" value="MetI-like"/>
    <property type="match status" value="1"/>
</dbReference>
<feature type="domain" description="ABC transmembrane type-1" evidence="8">
    <location>
        <begin position="57"/>
        <end position="247"/>
    </location>
</feature>
<dbReference type="EMBL" id="BSUN01000001">
    <property type="protein sequence ID" value="GMA34559.1"/>
    <property type="molecule type" value="Genomic_DNA"/>
</dbReference>
<name>A0ABQ6ICV0_9MICO</name>
<proteinExistence type="inferred from homology"/>
<feature type="transmembrane region" description="Helical" evidence="7">
    <location>
        <begin position="94"/>
        <end position="115"/>
    </location>
</feature>
<keyword evidence="10" id="KW-1185">Reference proteome</keyword>
<dbReference type="RefSeq" id="WP_284327463.1">
    <property type="nucleotide sequence ID" value="NZ_BSUN01000001.1"/>
</dbReference>
<evidence type="ECO:0000313" key="9">
    <source>
        <dbReference type="EMBL" id="GMA34559.1"/>
    </source>
</evidence>
<comment type="caution">
    <text evidence="9">The sequence shown here is derived from an EMBL/GenBank/DDBJ whole genome shotgun (WGS) entry which is preliminary data.</text>
</comment>
<evidence type="ECO:0000256" key="1">
    <source>
        <dbReference type="ARBA" id="ARBA00004651"/>
    </source>
</evidence>
<dbReference type="Proteomes" id="UP001157125">
    <property type="component" value="Unassembled WGS sequence"/>
</dbReference>
<gene>
    <name evidence="9" type="ORF">GCM10025876_07630</name>
</gene>
<organism evidence="9 10">
    <name type="scientific">Demequina litorisediminis</name>
    <dbReference type="NCBI Taxonomy" id="1849022"/>
    <lineage>
        <taxon>Bacteria</taxon>
        <taxon>Bacillati</taxon>
        <taxon>Actinomycetota</taxon>
        <taxon>Actinomycetes</taxon>
        <taxon>Micrococcales</taxon>
        <taxon>Demequinaceae</taxon>
        <taxon>Demequina</taxon>
    </lineage>
</organism>
<evidence type="ECO:0000256" key="7">
    <source>
        <dbReference type="RuleBase" id="RU363032"/>
    </source>
</evidence>
<feature type="transmembrane region" description="Helical" evidence="7">
    <location>
        <begin position="143"/>
        <end position="166"/>
    </location>
</feature>